<sequence length="323" mass="37694">MIKKDQTPLVSIIFTSYNHAEFLQQALESILNQSYRNFELIVVDDCSTDGSREILLKYKNHENIKLHLLEKNTGSYVKSSNYGAQKALGEFLMFAQCDDFADPRQVELLLKALKENETVGVAYSRSNMVDKDNNIFADDYRGRERKFRLKCKTDTIISSLEMRRFLSFSCVLPNLSAALLRRELYVKVGGLPEKYLVAADWAFWLSLSELTNFYYLIEPLNNFRQHETTIRNKVKIQKQILEISTIFYEHIRMHRLSGKNAQNMKFGAGFVWFSFLFLGFNAWLDCFLSVYRETFKLDKFNIVYLIGGFLIYFKEAILSKSGY</sequence>
<dbReference type="Pfam" id="PF00535">
    <property type="entry name" value="Glycos_transf_2"/>
    <property type="match status" value="1"/>
</dbReference>
<protein>
    <submittedName>
        <fullName evidence="3">Glycosyltransferase involved in cell wall bisynthesis</fullName>
    </submittedName>
</protein>
<evidence type="ECO:0000313" key="4">
    <source>
        <dbReference type="Proteomes" id="UP000199226"/>
    </source>
</evidence>
<keyword evidence="1" id="KW-0812">Transmembrane</keyword>
<dbReference type="STRING" id="990371.SAMN05421813_12730"/>
<dbReference type="SUPFAM" id="SSF53448">
    <property type="entry name" value="Nucleotide-diphospho-sugar transferases"/>
    <property type="match status" value="1"/>
</dbReference>
<name>A0A1G9WVX4_9SPHI</name>
<evidence type="ECO:0000256" key="1">
    <source>
        <dbReference type="SAM" id="Phobius"/>
    </source>
</evidence>
<dbReference type="PANTHER" id="PTHR43685">
    <property type="entry name" value="GLYCOSYLTRANSFERASE"/>
    <property type="match status" value="1"/>
</dbReference>
<keyword evidence="3" id="KW-0808">Transferase</keyword>
<evidence type="ECO:0000313" key="3">
    <source>
        <dbReference type="EMBL" id="SDM88600.1"/>
    </source>
</evidence>
<dbReference type="EMBL" id="FNHH01000027">
    <property type="protein sequence ID" value="SDM88600.1"/>
    <property type="molecule type" value="Genomic_DNA"/>
</dbReference>
<proteinExistence type="predicted"/>
<feature type="transmembrane region" description="Helical" evidence="1">
    <location>
        <begin position="300"/>
        <end position="318"/>
    </location>
</feature>
<evidence type="ECO:0000259" key="2">
    <source>
        <dbReference type="Pfam" id="PF00535"/>
    </source>
</evidence>
<reference evidence="4" key="1">
    <citation type="submission" date="2016-10" db="EMBL/GenBank/DDBJ databases">
        <authorList>
            <person name="Varghese N."/>
            <person name="Submissions S."/>
        </authorList>
    </citation>
    <scope>NUCLEOTIDE SEQUENCE [LARGE SCALE GENOMIC DNA]</scope>
    <source>
        <strain evidence="4">DSM 24536</strain>
    </source>
</reference>
<organism evidence="3 4">
    <name type="scientific">Daejeonella rubra</name>
    <dbReference type="NCBI Taxonomy" id="990371"/>
    <lineage>
        <taxon>Bacteria</taxon>
        <taxon>Pseudomonadati</taxon>
        <taxon>Bacteroidota</taxon>
        <taxon>Sphingobacteriia</taxon>
        <taxon>Sphingobacteriales</taxon>
        <taxon>Sphingobacteriaceae</taxon>
        <taxon>Daejeonella</taxon>
    </lineage>
</organism>
<dbReference type="InterPro" id="IPR029044">
    <property type="entry name" value="Nucleotide-diphossugar_trans"/>
</dbReference>
<accession>A0A1G9WVX4</accession>
<dbReference type="RefSeq" id="WP_090706262.1">
    <property type="nucleotide sequence ID" value="NZ_FNHH01000027.1"/>
</dbReference>
<keyword evidence="4" id="KW-1185">Reference proteome</keyword>
<dbReference type="InterPro" id="IPR050834">
    <property type="entry name" value="Glycosyltransf_2"/>
</dbReference>
<dbReference type="OrthoDB" id="9815829at2"/>
<dbReference type="Proteomes" id="UP000199226">
    <property type="component" value="Unassembled WGS sequence"/>
</dbReference>
<dbReference type="Gene3D" id="3.90.550.10">
    <property type="entry name" value="Spore Coat Polysaccharide Biosynthesis Protein SpsA, Chain A"/>
    <property type="match status" value="1"/>
</dbReference>
<keyword evidence="1" id="KW-1133">Transmembrane helix</keyword>
<dbReference type="AlphaFoldDB" id="A0A1G9WVX4"/>
<dbReference type="PANTHER" id="PTHR43685:SF11">
    <property type="entry name" value="GLYCOSYLTRANSFERASE TAGX-RELATED"/>
    <property type="match status" value="1"/>
</dbReference>
<keyword evidence="1" id="KW-0472">Membrane</keyword>
<gene>
    <name evidence="3" type="ORF">SAMN05421813_12730</name>
</gene>
<feature type="domain" description="Glycosyltransferase 2-like" evidence="2">
    <location>
        <begin position="11"/>
        <end position="167"/>
    </location>
</feature>
<feature type="transmembrane region" description="Helical" evidence="1">
    <location>
        <begin position="266"/>
        <end position="288"/>
    </location>
</feature>
<dbReference type="InterPro" id="IPR001173">
    <property type="entry name" value="Glyco_trans_2-like"/>
</dbReference>
<dbReference type="GO" id="GO:0016740">
    <property type="term" value="F:transferase activity"/>
    <property type="evidence" value="ECO:0007669"/>
    <property type="project" value="UniProtKB-KW"/>
</dbReference>